<protein>
    <submittedName>
        <fullName evidence="1">Uncharacterized protein</fullName>
    </submittedName>
</protein>
<dbReference type="EMBL" id="VSSQ01129027">
    <property type="protein sequence ID" value="MPN57473.1"/>
    <property type="molecule type" value="Genomic_DNA"/>
</dbReference>
<accession>A0A645JD39</accession>
<organism evidence="1">
    <name type="scientific">bioreactor metagenome</name>
    <dbReference type="NCBI Taxonomy" id="1076179"/>
    <lineage>
        <taxon>unclassified sequences</taxon>
        <taxon>metagenomes</taxon>
        <taxon>ecological metagenomes</taxon>
    </lineage>
</organism>
<name>A0A645JD39_9ZZZZ</name>
<proteinExistence type="predicted"/>
<dbReference type="AlphaFoldDB" id="A0A645JD39"/>
<gene>
    <name evidence="1" type="ORF">SDC9_205167</name>
</gene>
<reference evidence="1" key="1">
    <citation type="submission" date="2019-08" db="EMBL/GenBank/DDBJ databases">
        <authorList>
            <person name="Kucharzyk K."/>
            <person name="Murdoch R.W."/>
            <person name="Higgins S."/>
            <person name="Loffler F."/>
        </authorList>
    </citation>
    <scope>NUCLEOTIDE SEQUENCE</scope>
</reference>
<comment type="caution">
    <text evidence="1">The sequence shown here is derived from an EMBL/GenBank/DDBJ whole genome shotgun (WGS) entry which is preliminary data.</text>
</comment>
<evidence type="ECO:0000313" key="1">
    <source>
        <dbReference type="EMBL" id="MPN57473.1"/>
    </source>
</evidence>
<sequence length="81" mass="8591">MEEKIRIAFAGVFSKTNFPSASVETPFVVPLTTTFANGMGSLSSAEVTTPVIRSCAETVVTNNSAANKTKVCLSINRSFKS</sequence>